<sequence length="64" mass="7422">MLNIYARAMMTASRCEPLEEKDDQVTRDRVFFSNRPASSDPRCKRRYDMMAKLATILCLQCGSE</sequence>
<evidence type="ECO:0000313" key="1">
    <source>
        <dbReference type="EMBL" id="SDX84998.1"/>
    </source>
</evidence>
<protein>
    <submittedName>
        <fullName evidence="1">Uncharacterized protein</fullName>
    </submittedName>
</protein>
<organism evidence="1 2">
    <name type="scientific">Ruegeria halocynthiae</name>
    <dbReference type="NCBI Taxonomy" id="985054"/>
    <lineage>
        <taxon>Bacteria</taxon>
        <taxon>Pseudomonadati</taxon>
        <taxon>Pseudomonadota</taxon>
        <taxon>Alphaproteobacteria</taxon>
        <taxon>Rhodobacterales</taxon>
        <taxon>Roseobacteraceae</taxon>
        <taxon>Ruegeria</taxon>
    </lineage>
</organism>
<proteinExistence type="predicted"/>
<dbReference type="AlphaFoldDB" id="A0A1H3F3S5"/>
<name>A0A1H3F3S5_9RHOB</name>
<dbReference type="EMBL" id="FNNP01000013">
    <property type="protein sequence ID" value="SDX84998.1"/>
    <property type="molecule type" value="Genomic_DNA"/>
</dbReference>
<gene>
    <name evidence="1" type="ORF">SAMN05444358_11313</name>
</gene>
<reference evidence="2" key="1">
    <citation type="submission" date="2016-10" db="EMBL/GenBank/DDBJ databases">
        <authorList>
            <person name="Varghese N."/>
            <person name="Submissions S."/>
        </authorList>
    </citation>
    <scope>NUCLEOTIDE SEQUENCE [LARGE SCALE GENOMIC DNA]</scope>
    <source>
        <strain evidence="2">DSM 27839</strain>
    </source>
</reference>
<evidence type="ECO:0000313" key="2">
    <source>
        <dbReference type="Proteomes" id="UP000183400"/>
    </source>
</evidence>
<keyword evidence="2" id="KW-1185">Reference proteome</keyword>
<dbReference type="Proteomes" id="UP000183400">
    <property type="component" value="Unassembled WGS sequence"/>
</dbReference>
<accession>A0A1H3F3S5</accession>
<dbReference type="STRING" id="985054.SAMN05444358_11313"/>